<comment type="similarity">
    <text evidence="2">Belongs to the WD repeat PWP2 family.</text>
</comment>
<dbReference type="InterPro" id="IPR011047">
    <property type="entry name" value="Quinoprotein_ADH-like_sf"/>
</dbReference>
<keyword evidence="4" id="KW-0677">Repeat</keyword>
<dbReference type="SUPFAM" id="SSF50998">
    <property type="entry name" value="Quinoprotein alcohol dehydrogenase-like"/>
    <property type="match status" value="1"/>
</dbReference>
<feature type="repeat" description="WD" evidence="6">
    <location>
        <begin position="492"/>
        <end position="533"/>
    </location>
</feature>
<dbReference type="SUPFAM" id="SSF50978">
    <property type="entry name" value="WD40 repeat-like"/>
    <property type="match status" value="1"/>
</dbReference>
<dbReference type="PANTHER" id="PTHR19858:SF0">
    <property type="entry name" value="PERIODIC TRYPTOPHAN PROTEIN 2 HOMOLOG"/>
    <property type="match status" value="1"/>
</dbReference>
<dbReference type="OMA" id="VYEWQSE"/>
<evidence type="ECO:0000313" key="10">
    <source>
        <dbReference type="Proteomes" id="UP000039324"/>
    </source>
</evidence>
<dbReference type="AlphaFoldDB" id="A0A0G4J7J5"/>
<dbReference type="SMART" id="SM00320">
    <property type="entry name" value="WD40"/>
    <property type="match status" value="13"/>
</dbReference>
<gene>
    <name evidence="8" type="ORF">PBRA_009382</name>
    <name evidence="9" type="ORF">PLBR_LOCUS6720</name>
</gene>
<dbReference type="EMBL" id="OVEO01000012">
    <property type="protein sequence ID" value="SPQ99505.1"/>
    <property type="molecule type" value="Genomic_DNA"/>
</dbReference>
<dbReference type="EMBL" id="CDSF01000145">
    <property type="protein sequence ID" value="CEP03497.1"/>
    <property type="molecule type" value="Genomic_DNA"/>
</dbReference>
<keyword evidence="5" id="KW-0539">Nucleus</keyword>
<dbReference type="PROSITE" id="PS50082">
    <property type="entry name" value="WD_REPEATS_2"/>
    <property type="match status" value="5"/>
</dbReference>
<feature type="domain" description="Small-subunit processome Utp12" evidence="7">
    <location>
        <begin position="731"/>
        <end position="834"/>
    </location>
</feature>
<dbReference type="OrthoDB" id="3142434at2759"/>
<dbReference type="InterPro" id="IPR036322">
    <property type="entry name" value="WD40_repeat_dom_sf"/>
</dbReference>
<dbReference type="InterPro" id="IPR007148">
    <property type="entry name" value="SSU_processome_Utp12"/>
</dbReference>
<dbReference type="PRINTS" id="PR00320">
    <property type="entry name" value="GPROTEINBRPT"/>
</dbReference>
<dbReference type="Proteomes" id="UP000039324">
    <property type="component" value="Unassembled WGS sequence"/>
</dbReference>
<dbReference type="CDD" id="cd00200">
    <property type="entry name" value="WD40"/>
    <property type="match status" value="1"/>
</dbReference>
<dbReference type="InterPro" id="IPR020472">
    <property type="entry name" value="WD40_PAC1"/>
</dbReference>
<dbReference type="Pfam" id="PF04003">
    <property type="entry name" value="Utp12"/>
    <property type="match status" value="1"/>
</dbReference>
<keyword evidence="9" id="KW-0496">Mitochondrion</keyword>
<accession>A0A0G4J7J5</accession>
<keyword evidence="3 6" id="KW-0853">WD repeat</keyword>
<evidence type="ECO:0000313" key="9">
    <source>
        <dbReference type="EMBL" id="SPQ99505.1"/>
    </source>
</evidence>
<dbReference type="PANTHER" id="PTHR19858">
    <property type="entry name" value="WD40 REPEAT PROTEIN"/>
    <property type="match status" value="1"/>
</dbReference>
<evidence type="ECO:0000256" key="6">
    <source>
        <dbReference type="PROSITE-ProRule" id="PRU00221"/>
    </source>
</evidence>
<evidence type="ECO:0000313" key="11">
    <source>
        <dbReference type="Proteomes" id="UP000290189"/>
    </source>
</evidence>
<evidence type="ECO:0000313" key="8">
    <source>
        <dbReference type="EMBL" id="CEP03497.1"/>
    </source>
</evidence>
<dbReference type="PROSITE" id="PS50294">
    <property type="entry name" value="WD_REPEATS_REGION"/>
    <property type="match status" value="4"/>
</dbReference>
<sequence length="844" mass="92445">MKFAFEFSNLCGSSFNGGNVVFTSDGNSILSPVGNRISVFDLVNHRCSTMPFENRTNISRIALSPNGNMLVSIDDDGHALLINVHKRVVVNSCHFKGHVRDACFSPDGKYFAITHGKHVQVWHAPSNRMQYAPFSLFRTYTRHMDEVVHIHWSPDSRFFFTSSLDASVRMFSLHTIDGFRPLTLSGHRNHTVGSFFDASRGTLYTVSKDGALFIWKTDAPASALETARFDLERKIYFEKNHAQVQCVTFQEHLVVVGFNNGTFSLYELPDGSEIHSLSVSQQRISTVAVCPRGQWLAFGSAALGQLLVWEWQSETYILKQQGHAHDVNAVAFSPDGQLMATGGDDGKVKIWNTTTGFCFATFADHSAPVTDVCITSAGNVVVSASLDGTVRAYDLVRYRNFRTMVAPMSCQFLSLAIDPSGEVVCAGALDPFDIFVWSLQTGKLLDVLAGHEGPVCSLSFSAEQSMLASGSWDKTVKLWDVFAEHRKSATETLSHGTDVLAVAFRHDGNEVCSASLDGQLQFWDVNRGVLKSTIEGREDIRGGRRQLDRRTASTTTYGTAFTSVCYSADGSCVLAGGNSKFVCLYAVEPGLLVRKFQISSNRALDGIVDMLNSGKMTDAGPVDEIDDSDSDEDTAGARAARRDANLPGVAKGDLSKRRATRPAVATKCVRFSPTGRSWAAASTEGLLVYSLDQDMTFDPVDIDEDVTPERIAAEASSGNYGRALVMALRLNDNSVLRALVRATPPTDVPLVVRAVPHSFLERVINLVADGFEKSADLELHLIWAVQLLTTHGEHLKRNAHHLLPAFRALHKAMGAMFSNLSTLCNRNQYLLEFLAGREAPVAEA</sequence>
<dbReference type="InterPro" id="IPR027145">
    <property type="entry name" value="PWP2"/>
</dbReference>
<evidence type="ECO:0000259" key="7">
    <source>
        <dbReference type="Pfam" id="PF04003"/>
    </source>
</evidence>
<dbReference type="InterPro" id="IPR015943">
    <property type="entry name" value="WD40/YVTN_repeat-like_dom_sf"/>
</dbReference>
<name>A0A0G4J7J5_PLABS</name>
<feature type="repeat" description="WD" evidence="6">
    <location>
        <begin position="362"/>
        <end position="403"/>
    </location>
</feature>
<dbReference type="GO" id="GO:0032040">
    <property type="term" value="C:small-subunit processome"/>
    <property type="evidence" value="ECO:0007669"/>
    <property type="project" value="TreeGrafter"/>
</dbReference>
<dbReference type="STRING" id="37360.A0A0G4J7J5"/>
<evidence type="ECO:0000256" key="2">
    <source>
        <dbReference type="ARBA" id="ARBA00010226"/>
    </source>
</evidence>
<feature type="repeat" description="WD" evidence="6">
    <location>
        <begin position="448"/>
        <end position="481"/>
    </location>
</feature>
<reference evidence="8 10" key="1">
    <citation type="submission" date="2015-02" db="EMBL/GenBank/DDBJ databases">
        <authorList>
            <person name="Chooi Y.-H."/>
        </authorList>
    </citation>
    <scope>NUCLEOTIDE SEQUENCE [LARGE SCALE GENOMIC DNA]</scope>
    <source>
        <strain evidence="8">E3</strain>
    </source>
</reference>
<comment type="subcellular location">
    <subcellularLocation>
        <location evidence="1">Nucleus</location>
        <location evidence="1">Nucleolus</location>
    </subcellularLocation>
</comment>
<evidence type="ECO:0000256" key="4">
    <source>
        <dbReference type="ARBA" id="ARBA00022737"/>
    </source>
</evidence>
<keyword evidence="10" id="KW-1185">Reference proteome</keyword>
<evidence type="ECO:0000256" key="5">
    <source>
        <dbReference type="ARBA" id="ARBA00023242"/>
    </source>
</evidence>
<proteinExistence type="inferred from homology"/>
<feature type="repeat" description="WD" evidence="6">
    <location>
        <begin position="140"/>
        <end position="175"/>
    </location>
</feature>
<dbReference type="InterPro" id="IPR019775">
    <property type="entry name" value="WD40_repeat_CS"/>
</dbReference>
<dbReference type="GO" id="GO:0000462">
    <property type="term" value="P:maturation of SSU-rRNA from tricistronic rRNA transcript (SSU-rRNA, 5.8S rRNA, LSU-rRNA)"/>
    <property type="evidence" value="ECO:0007669"/>
    <property type="project" value="TreeGrafter"/>
</dbReference>
<evidence type="ECO:0000256" key="3">
    <source>
        <dbReference type="ARBA" id="ARBA00022574"/>
    </source>
</evidence>
<reference evidence="9 11" key="2">
    <citation type="submission" date="2018-03" db="EMBL/GenBank/DDBJ databases">
        <authorList>
            <person name="Fogelqvist J."/>
        </authorList>
    </citation>
    <scope>NUCLEOTIDE SEQUENCE [LARGE SCALE GENOMIC DNA]</scope>
</reference>
<protein>
    <recommendedName>
        <fullName evidence="7">Small-subunit processome Utp12 domain-containing protein</fullName>
    </recommendedName>
</protein>
<geneLocation type="mitochondrion" evidence="9"/>
<dbReference type="Gene3D" id="2.130.10.10">
    <property type="entry name" value="YVTN repeat-like/Quinoprotein amine dehydrogenase"/>
    <property type="match status" value="3"/>
</dbReference>
<dbReference type="Pfam" id="PF00400">
    <property type="entry name" value="WD40"/>
    <property type="match status" value="6"/>
</dbReference>
<evidence type="ECO:0000256" key="1">
    <source>
        <dbReference type="ARBA" id="ARBA00004604"/>
    </source>
</evidence>
<dbReference type="InterPro" id="IPR001680">
    <property type="entry name" value="WD40_rpt"/>
</dbReference>
<dbReference type="PROSITE" id="PS00678">
    <property type="entry name" value="WD_REPEATS_1"/>
    <property type="match status" value="3"/>
</dbReference>
<dbReference type="Proteomes" id="UP000290189">
    <property type="component" value="Unassembled WGS sequence"/>
</dbReference>
<dbReference type="GO" id="GO:0034388">
    <property type="term" value="C:Pwp2p-containing subcomplex of 90S preribosome"/>
    <property type="evidence" value="ECO:0007669"/>
    <property type="project" value="TreeGrafter"/>
</dbReference>
<dbReference type="GO" id="GO:0000028">
    <property type="term" value="P:ribosomal small subunit assembly"/>
    <property type="evidence" value="ECO:0007669"/>
    <property type="project" value="TreeGrafter"/>
</dbReference>
<organism evidence="8 10">
    <name type="scientific">Plasmodiophora brassicae</name>
    <name type="common">Clubroot disease agent</name>
    <dbReference type="NCBI Taxonomy" id="37360"/>
    <lineage>
        <taxon>Eukaryota</taxon>
        <taxon>Sar</taxon>
        <taxon>Rhizaria</taxon>
        <taxon>Endomyxa</taxon>
        <taxon>Phytomyxea</taxon>
        <taxon>Plasmodiophorida</taxon>
        <taxon>Plasmodiophoridae</taxon>
        <taxon>Plasmodiophora</taxon>
    </lineage>
</organism>
<feature type="repeat" description="WD" evidence="6">
    <location>
        <begin position="320"/>
        <end position="361"/>
    </location>
</feature>